<name>A0A9P1D1W8_9DINO</name>
<dbReference type="Proteomes" id="UP001152797">
    <property type="component" value="Unassembled WGS sequence"/>
</dbReference>
<evidence type="ECO:0000313" key="1">
    <source>
        <dbReference type="EMBL" id="CAI4001745.1"/>
    </source>
</evidence>
<feature type="non-terminal residue" evidence="1">
    <location>
        <position position="597"/>
    </location>
</feature>
<dbReference type="OrthoDB" id="417992at2759"/>
<accession>A0A9P1D1W8</accession>
<evidence type="ECO:0000313" key="4">
    <source>
        <dbReference type="Proteomes" id="UP001152797"/>
    </source>
</evidence>
<comment type="caution">
    <text evidence="1">The sequence shown here is derived from an EMBL/GenBank/DDBJ whole genome shotgun (WGS) entry which is preliminary data.</text>
</comment>
<keyword evidence="4" id="KW-1185">Reference proteome</keyword>
<gene>
    <name evidence="1" type="ORF">C1SCF055_LOCUS27762</name>
</gene>
<organism evidence="1">
    <name type="scientific">Cladocopium goreaui</name>
    <dbReference type="NCBI Taxonomy" id="2562237"/>
    <lineage>
        <taxon>Eukaryota</taxon>
        <taxon>Sar</taxon>
        <taxon>Alveolata</taxon>
        <taxon>Dinophyceae</taxon>
        <taxon>Suessiales</taxon>
        <taxon>Symbiodiniaceae</taxon>
        <taxon>Cladocopium</taxon>
    </lineage>
</organism>
<dbReference type="EMBL" id="CAMXCT020002995">
    <property type="protein sequence ID" value="CAL1155120.1"/>
    <property type="molecule type" value="Genomic_DNA"/>
</dbReference>
<reference evidence="2" key="2">
    <citation type="submission" date="2024-04" db="EMBL/GenBank/DDBJ databases">
        <authorList>
            <person name="Chen Y."/>
            <person name="Shah S."/>
            <person name="Dougan E. K."/>
            <person name="Thang M."/>
            <person name="Chan C."/>
        </authorList>
    </citation>
    <scope>NUCLEOTIDE SEQUENCE [LARGE SCALE GENOMIC DNA]</scope>
</reference>
<dbReference type="EMBL" id="CAMXCT010002995">
    <property type="protein sequence ID" value="CAI4001745.1"/>
    <property type="molecule type" value="Genomic_DNA"/>
</dbReference>
<protein>
    <submittedName>
        <fullName evidence="3">BI1-like protein</fullName>
    </submittedName>
</protein>
<dbReference type="EMBL" id="CAMXCT030002995">
    <property type="protein sequence ID" value="CAL4789057.1"/>
    <property type="molecule type" value="Genomic_DNA"/>
</dbReference>
<proteinExistence type="predicted"/>
<evidence type="ECO:0000313" key="2">
    <source>
        <dbReference type="EMBL" id="CAL1155120.1"/>
    </source>
</evidence>
<reference evidence="1" key="1">
    <citation type="submission" date="2022-10" db="EMBL/GenBank/DDBJ databases">
        <authorList>
            <person name="Chen Y."/>
            <person name="Dougan E. K."/>
            <person name="Chan C."/>
            <person name="Rhodes N."/>
            <person name="Thang M."/>
        </authorList>
    </citation>
    <scope>NUCLEOTIDE SEQUENCE</scope>
</reference>
<dbReference type="AlphaFoldDB" id="A0A9P1D1W8"/>
<evidence type="ECO:0000313" key="3">
    <source>
        <dbReference type="EMBL" id="CAL4789057.1"/>
    </source>
</evidence>
<sequence>YFANIRDDAKVKVGCASDLHRYYEERTRIFRVPKDIAPSFTLALSVDQLKLFGKPSWRLKLRRFLEDDGQLVTHVDDETRWAEGREMALDFMARNFFNPQHFLLVADISSAVANGNGNGSSHVIAAASRVLDGYGVKVSKDEQDALTRMSQDEQVENLMSKIPQGDSQFQDFFVKLQHLVLSSDRVRASLEQADLTQLEDALVDAENAGIGNAVFRMSAVQAGSELRAIGENFRDWGKDNALKTGKLTRCQEEALGARKKLAAAQAKLQNGRHKNLEKSSKWVLRFAETSSRGSVRVLFRSWSVYARFSSAERRVQCDYQERLVSADALLDSFRLRSKGALRRLLERQAVERCRQLALECFWLWQEILVQRKLDEECEQKLVDFQCKMKDMKQAQIENAKLILRRACAENDLALIRCCFQAFHETWQEAAQEQHIAVQVDLSQEKMKEFMKRKSTIALRLLKEMCYATAAGFQQEVFSSWVTLVQQSHGEGQLQGLLQQQQQRIEAVRQRSRNNNHLLVQGLEKQYHSDMQLEIFSHWRTFAGVESKVLGHKVKVDAKRQQLQGVQSLFRSFAAQLERQLRESSQKDEFCSSLPLEI</sequence>